<name>A0A0F9S3L6_9ZZZZ</name>
<comment type="caution">
    <text evidence="1">The sequence shown here is derived from an EMBL/GenBank/DDBJ whole genome shotgun (WGS) entry which is preliminary data.</text>
</comment>
<reference evidence="1" key="1">
    <citation type="journal article" date="2015" name="Nature">
        <title>Complex archaea that bridge the gap between prokaryotes and eukaryotes.</title>
        <authorList>
            <person name="Spang A."/>
            <person name="Saw J.H."/>
            <person name="Jorgensen S.L."/>
            <person name="Zaremba-Niedzwiedzka K."/>
            <person name="Martijn J."/>
            <person name="Lind A.E."/>
            <person name="van Eijk R."/>
            <person name="Schleper C."/>
            <person name="Guy L."/>
            <person name="Ettema T.J."/>
        </authorList>
    </citation>
    <scope>NUCLEOTIDE SEQUENCE</scope>
</reference>
<evidence type="ECO:0000313" key="1">
    <source>
        <dbReference type="EMBL" id="KKN61669.1"/>
    </source>
</evidence>
<proteinExistence type="predicted"/>
<accession>A0A0F9S3L6</accession>
<gene>
    <name evidence="1" type="ORF">LCGC14_0519440</name>
</gene>
<dbReference type="AlphaFoldDB" id="A0A0F9S3L6"/>
<protein>
    <submittedName>
        <fullName evidence="1">Uncharacterized protein</fullName>
    </submittedName>
</protein>
<sequence>MSESYIEIINSLLDDYIERRELGDEIYDPLNILLSEIQDFLSEVYLDFNNSFLKKSKNEDITNFLFYHSTRNLRLTTIKVIDSFKLAKVKALNPKVARQLRSFIEPLIKFLMFLKLMKQETLPKIDMLSEELEKFRSIAKENDFLCNIDEELKYDKITHKEFRSLMDSIREINLAEFH</sequence>
<dbReference type="EMBL" id="LAZR01000650">
    <property type="protein sequence ID" value="KKN61669.1"/>
    <property type="molecule type" value="Genomic_DNA"/>
</dbReference>
<organism evidence="1">
    <name type="scientific">marine sediment metagenome</name>
    <dbReference type="NCBI Taxonomy" id="412755"/>
    <lineage>
        <taxon>unclassified sequences</taxon>
        <taxon>metagenomes</taxon>
        <taxon>ecological metagenomes</taxon>
    </lineage>
</organism>